<dbReference type="HAMAP" id="MF_00423">
    <property type="entry name" value="SelA"/>
    <property type="match status" value="1"/>
</dbReference>
<feature type="region of interest" description="Disordered" evidence="10">
    <location>
        <begin position="376"/>
        <end position="395"/>
    </location>
</feature>
<organism evidence="12 13">
    <name type="scientific">Limnochorda pilosa</name>
    <dbReference type="NCBI Taxonomy" id="1555112"/>
    <lineage>
        <taxon>Bacteria</taxon>
        <taxon>Bacillati</taxon>
        <taxon>Bacillota</taxon>
        <taxon>Limnochordia</taxon>
        <taxon>Limnochordales</taxon>
        <taxon>Limnochordaceae</taxon>
        <taxon>Limnochorda</taxon>
    </lineage>
</organism>
<dbReference type="InterPro" id="IPR025862">
    <property type="entry name" value="SelA_trans_N_dom"/>
</dbReference>
<dbReference type="SUPFAM" id="SSF53383">
    <property type="entry name" value="PLP-dependent transferases"/>
    <property type="match status" value="1"/>
</dbReference>
<keyword evidence="13" id="KW-1185">Reference proteome</keyword>
<dbReference type="KEGG" id="lpil:LIP_3528"/>
<dbReference type="InterPro" id="IPR015421">
    <property type="entry name" value="PyrdxlP-dep_Trfase_major"/>
</dbReference>
<keyword evidence="6 8" id="KW-0711">Selenium</keyword>
<dbReference type="GO" id="GO:0005737">
    <property type="term" value="C:cytoplasm"/>
    <property type="evidence" value="ECO:0007669"/>
    <property type="project" value="UniProtKB-SubCell"/>
</dbReference>
<evidence type="ECO:0000259" key="11">
    <source>
        <dbReference type="Pfam" id="PF12390"/>
    </source>
</evidence>
<evidence type="ECO:0000256" key="1">
    <source>
        <dbReference type="ARBA" id="ARBA00001933"/>
    </source>
</evidence>
<dbReference type="InterPro" id="IPR004534">
    <property type="entry name" value="SelA_trans"/>
</dbReference>
<comment type="function">
    <text evidence="8">Converts seryl-tRNA(Sec) to selenocysteinyl-tRNA(Sec) required for selenoprotein biosynthesis.</text>
</comment>
<keyword evidence="2 8" id="KW-0963">Cytoplasm</keyword>
<reference evidence="13" key="1">
    <citation type="submission" date="2015-07" db="EMBL/GenBank/DDBJ databases">
        <title>Complete genome sequence and phylogenetic analysis of Limnochorda pilosa.</title>
        <authorList>
            <person name="Watanabe M."/>
            <person name="Kojima H."/>
            <person name="Fukui M."/>
        </authorList>
    </citation>
    <scope>NUCLEOTIDE SEQUENCE [LARGE SCALE GENOMIC DNA]</scope>
    <source>
        <strain evidence="13">HC45</strain>
    </source>
</reference>
<dbReference type="PATRIC" id="fig|1555112.3.peg.3566"/>
<feature type="modified residue" description="N6-(pyridoxal phosphate)lysine" evidence="8 9">
    <location>
        <position position="291"/>
    </location>
</feature>
<evidence type="ECO:0000313" key="12">
    <source>
        <dbReference type="EMBL" id="BAS29340.1"/>
    </source>
</evidence>
<dbReference type="InterPro" id="IPR015424">
    <property type="entry name" value="PyrdxlP-dep_Trfase"/>
</dbReference>
<evidence type="ECO:0000256" key="8">
    <source>
        <dbReference type="HAMAP-Rule" id="MF_00423"/>
    </source>
</evidence>
<evidence type="ECO:0000256" key="5">
    <source>
        <dbReference type="ARBA" id="ARBA00022917"/>
    </source>
</evidence>
<name>A0A0K2SQD7_LIMPI</name>
<evidence type="ECO:0000256" key="7">
    <source>
        <dbReference type="ARBA" id="ARBA00044507"/>
    </source>
</evidence>
<sequence length="469" mass="50485">MERVGRRGLPAVDRLLRSEAGREAEARFGHAVARRLCREVIETHRQAVGAGEGIPSVAELEREVREATDRTGRSLFRSVLNATGVVLHTNLGRAPLSDEAAAAATRAATGYSNLEFDLETGRRGSRHRHGELLLQELTGAEAAMVVNNNAAAVLLVLSAVASGREVLLSRGEMVEIGGSFRIPDVMEQSGCRLREVGTTNRTRLADYERAIGLDTGAVLKVHQSNFRQIGFTESVESGRLAELAHGHGLPFIEDLGSGVLVETRELGLEHEPMIQEVLRAGADLVTASGDKLLGGPQAGLILGRRRWVDACRRHPLARAVRVDKMTLAALQATLLHYLRGEGDAVPIWRMLRQPLSDLRARAERLAARVAGALPPSASARAAEGRSPVGGGSLPGQELATAGLELRVPGELEDLARRLRWGEPSVVGRVEGDRLFLDLRTVRPEEDDLLLGALFRALDAGPGRHGEGQA</sequence>
<dbReference type="Pfam" id="PF12390">
    <property type="entry name" value="Se-cys_synth_N"/>
    <property type="match status" value="1"/>
</dbReference>
<comment type="similarity">
    <text evidence="7 8">Belongs to the SelA family.</text>
</comment>
<dbReference type="EMBL" id="AP014924">
    <property type="protein sequence ID" value="BAS29340.1"/>
    <property type="molecule type" value="Genomic_DNA"/>
</dbReference>
<evidence type="ECO:0000256" key="2">
    <source>
        <dbReference type="ARBA" id="ARBA00022490"/>
    </source>
</evidence>
<dbReference type="AlphaFoldDB" id="A0A0K2SQD7"/>
<dbReference type="Gene3D" id="3.90.1150.180">
    <property type="match status" value="1"/>
</dbReference>
<evidence type="ECO:0000256" key="9">
    <source>
        <dbReference type="PIRSR" id="PIRSR618319-50"/>
    </source>
</evidence>
<dbReference type="Pfam" id="PF03841">
    <property type="entry name" value="SelA"/>
    <property type="match status" value="1"/>
</dbReference>
<comment type="cofactor">
    <cofactor evidence="1 8 9">
        <name>pyridoxal 5'-phosphate</name>
        <dbReference type="ChEBI" id="CHEBI:597326"/>
    </cofactor>
</comment>
<evidence type="ECO:0000256" key="6">
    <source>
        <dbReference type="ARBA" id="ARBA00023266"/>
    </source>
</evidence>
<dbReference type="GO" id="GO:0004125">
    <property type="term" value="F:L-seryl-tRNA(Sec) selenium transferase activity"/>
    <property type="evidence" value="ECO:0007669"/>
    <property type="project" value="UniProtKB-UniRule"/>
</dbReference>
<evidence type="ECO:0000256" key="10">
    <source>
        <dbReference type="SAM" id="MobiDB-lite"/>
    </source>
</evidence>
<dbReference type="GO" id="GO:0001717">
    <property type="term" value="P:conversion of seryl-tRNAsec to selenocys-tRNAsec"/>
    <property type="evidence" value="ECO:0007669"/>
    <property type="project" value="UniProtKB-UniRule"/>
</dbReference>
<dbReference type="UniPathway" id="UPA00906">
    <property type="reaction ID" value="UER00896"/>
</dbReference>
<reference evidence="13" key="2">
    <citation type="journal article" date="2016" name="Int. J. Syst. Evol. Microbiol.">
        <title>Complete genome sequence and cell structure of Limnochorda pilosa, a Gram-negative spore-former within the phylum Firmicutes.</title>
        <authorList>
            <person name="Watanabe M."/>
            <person name="Kojima H."/>
            <person name="Fukui M."/>
        </authorList>
    </citation>
    <scope>NUCLEOTIDE SEQUENCE [LARGE SCALE GENOMIC DNA]</scope>
    <source>
        <strain evidence="13">HC45</strain>
    </source>
</reference>
<keyword evidence="3 8" id="KW-0808">Transferase</keyword>
<dbReference type="Proteomes" id="UP000065807">
    <property type="component" value="Chromosome"/>
</dbReference>
<dbReference type="PANTHER" id="PTHR32328">
    <property type="entry name" value="L-SERYL-TRNA(SEC) SELENIUM TRANSFERASE"/>
    <property type="match status" value="1"/>
</dbReference>
<proteinExistence type="inferred from homology"/>
<dbReference type="EC" id="2.9.1.1" evidence="8"/>
<keyword evidence="5 8" id="KW-0648">Protein biosynthesis</keyword>
<evidence type="ECO:0000313" key="13">
    <source>
        <dbReference type="Proteomes" id="UP000065807"/>
    </source>
</evidence>
<dbReference type="InterPro" id="IPR018319">
    <property type="entry name" value="SelA-like"/>
</dbReference>
<dbReference type="NCBIfam" id="TIGR00474">
    <property type="entry name" value="selA"/>
    <property type="match status" value="1"/>
</dbReference>
<accession>A0A0K2SQD7</accession>
<feature type="domain" description="L-seryl-tRNA selenium transferase N-terminal" evidence="11">
    <location>
        <begin position="6"/>
        <end position="45"/>
    </location>
</feature>
<dbReference type="STRING" id="1555112.LIP_3528"/>
<evidence type="ECO:0000256" key="3">
    <source>
        <dbReference type="ARBA" id="ARBA00022679"/>
    </source>
</evidence>
<keyword evidence="4 8" id="KW-0663">Pyridoxal phosphate</keyword>
<protein>
    <recommendedName>
        <fullName evidence="8">L-seryl-tRNA(Sec) selenium transferase</fullName>
        <ecNumber evidence="8">2.9.1.1</ecNumber>
    </recommendedName>
    <alternativeName>
        <fullName evidence="8">Selenocysteine synthase</fullName>
        <shortName evidence="8">Sec synthase</shortName>
    </alternativeName>
    <alternativeName>
        <fullName evidence="8">Selenocysteinyl-tRNA(Sec) synthase</fullName>
    </alternativeName>
</protein>
<evidence type="ECO:0000256" key="4">
    <source>
        <dbReference type="ARBA" id="ARBA00022898"/>
    </source>
</evidence>
<dbReference type="GO" id="GO:0001514">
    <property type="term" value="P:selenocysteine incorporation"/>
    <property type="evidence" value="ECO:0007669"/>
    <property type="project" value="UniProtKB-UniRule"/>
</dbReference>
<comment type="subcellular location">
    <subcellularLocation>
        <location evidence="8">Cytoplasm</location>
    </subcellularLocation>
</comment>
<gene>
    <name evidence="8" type="primary">selA</name>
    <name evidence="12" type="ORF">LIP_3528</name>
</gene>
<comment type="pathway">
    <text evidence="8">Aminoacyl-tRNA biosynthesis; selenocysteinyl-tRNA(Sec) biosynthesis; selenocysteinyl-tRNA(Sec) from L-seryl-tRNA(Sec) (bacterial route): step 1/1.</text>
</comment>
<comment type="catalytic activity">
    <reaction evidence="8">
        <text>L-seryl-tRNA(Sec) + selenophosphate + H(+) = L-selenocysteinyl-tRNA(Sec) + phosphate</text>
        <dbReference type="Rhea" id="RHEA:22728"/>
        <dbReference type="Rhea" id="RHEA-COMP:9742"/>
        <dbReference type="Rhea" id="RHEA-COMP:9743"/>
        <dbReference type="ChEBI" id="CHEBI:15378"/>
        <dbReference type="ChEBI" id="CHEBI:16144"/>
        <dbReference type="ChEBI" id="CHEBI:43474"/>
        <dbReference type="ChEBI" id="CHEBI:78533"/>
        <dbReference type="ChEBI" id="CHEBI:78573"/>
        <dbReference type="EC" id="2.9.1.1"/>
    </reaction>
</comment>
<dbReference type="Gene3D" id="3.40.640.10">
    <property type="entry name" value="Type I PLP-dependent aspartate aminotransferase-like (Major domain)"/>
    <property type="match status" value="1"/>
</dbReference>
<dbReference type="PANTHER" id="PTHR32328:SF0">
    <property type="entry name" value="L-SERYL-TRNA(SEC) SELENIUM TRANSFERASE"/>
    <property type="match status" value="1"/>
</dbReference>